<protein>
    <submittedName>
        <fullName evidence="3">Type IV secretion system DNA-binding domain-containing protein</fullName>
    </submittedName>
</protein>
<evidence type="ECO:0000259" key="2">
    <source>
        <dbReference type="Pfam" id="PF10412"/>
    </source>
</evidence>
<dbReference type="PANTHER" id="PTHR30121:SF6">
    <property type="entry name" value="SLR6007 PROTEIN"/>
    <property type="match status" value="1"/>
</dbReference>
<feature type="region of interest" description="Disordered" evidence="1">
    <location>
        <begin position="763"/>
        <end position="810"/>
    </location>
</feature>
<dbReference type="Proteomes" id="UP001059824">
    <property type="component" value="Chromosome"/>
</dbReference>
<dbReference type="Gene3D" id="3.40.50.300">
    <property type="entry name" value="P-loop containing nucleotide triphosphate hydrolases"/>
    <property type="match status" value="2"/>
</dbReference>
<keyword evidence="3" id="KW-0238">DNA-binding</keyword>
<dbReference type="InterPro" id="IPR019476">
    <property type="entry name" value="T4SS_TraD_DNA-bd"/>
</dbReference>
<dbReference type="InterPro" id="IPR027417">
    <property type="entry name" value="P-loop_NTPase"/>
</dbReference>
<dbReference type="CDD" id="cd01127">
    <property type="entry name" value="TrwB_TraG_TraD_VirD4"/>
    <property type="match status" value="1"/>
</dbReference>
<feature type="compositionally biased region" description="Polar residues" evidence="1">
    <location>
        <begin position="786"/>
        <end position="799"/>
    </location>
</feature>
<organism evidence="3 4">
    <name type="scientific">Candidatus Mycosynbacter amalyticus</name>
    <dbReference type="NCBI Taxonomy" id="2665156"/>
    <lineage>
        <taxon>Bacteria</taxon>
        <taxon>Candidatus Saccharimonadota</taxon>
        <taxon>Candidatus Saccharimonadota incertae sedis</taxon>
        <taxon>Candidatus Mycosynbacter</taxon>
    </lineage>
</organism>
<dbReference type="Pfam" id="PF10412">
    <property type="entry name" value="TrwB_AAD_bind"/>
    <property type="match status" value="1"/>
</dbReference>
<gene>
    <name evidence="3" type="ORF">GII36_03375</name>
</gene>
<feature type="domain" description="Type IV secretion system coupling protein TraD DNA-binding" evidence="2">
    <location>
        <begin position="310"/>
        <end position="635"/>
    </location>
</feature>
<evidence type="ECO:0000256" key="1">
    <source>
        <dbReference type="SAM" id="MobiDB-lite"/>
    </source>
</evidence>
<dbReference type="KEGG" id="mama:GII36_03375"/>
<dbReference type="SUPFAM" id="SSF52540">
    <property type="entry name" value="P-loop containing nucleoside triphosphate hydrolases"/>
    <property type="match status" value="1"/>
</dbReference>
<reference evidence="3" key="1">
    <citation type="journal article" date="2021" name="Nat. Microbiol.">
        <title>Cocultivation of an ultrasmall environmental parasitic bacterium with lytic ability against bacteria associated with wastewater foams.</title>
        <authorList>
            <person name="Batinovic S."/>
            <person name="Rose J.J.A."/>
            <person name="Ratcliffe J."/>
            <person name="Seviour R.J."/>
            <person name="Petrovski S."/>
        </authorList>
    </citation>
    <scope>NUCLEOTIDE SEQUENCE</scope>
    <source>
        <strain evidence="3">JR1</strain>
    </source>
</reference>
<sequence>MFNSMRSKDAENNWVWYQIHWQRPVSPIQTQSLLERLASDDLGAEIIFETRTHNKQVLFLVATRNSYAGELQDLFESIVPGTTLSRILPKDTKPLRPRLMVADSVEMGHPDMALNPDRISQITRSILTAMANVRGGEGLVLQVMLGKRTVPYTVPKTLRDPRQSGASVFIGGVIPMAADIHAGLQRRHNMHGFFTEVRIGAVAPDTIRGWWLLEQVRSGLAMMEAHGASIRLRGKDCIEQLQNLTRPRKWTHMLSSQEVSCLMGIPYGEENLPAVPPLHPIVLRTPSLMPASEKSFAVTNDPSKKIPLGISEQASLQHTLLLGPTGVGKSTTMLNMILNDIDENRGVLVIDPKDDLNSDILARMNPKRAKDVVYIDPTADNIVSINSLAGGGDPDLAADAMLAVLREIFASSWGQRTEDILSNALLTLMRTTNDVTLSMLPALLYNPTFRKKLVEEVSRDDPMGLGSFWKQYEALTPNKQQEITAPLMNKLRTVLTRKPLLRTVGQPEPNFNLSDLFTKNKIVLVSLNKAKLGNTSARFLGSLILSQVWSLTQGQGAIPENQRPVVKVYVDEMQDYLALPINISDALSQARSYKVGFTLAHQYRDQVRDKELLAGIDSNVANKVVFTLNDPDARTIANMTGILSADDFKYLPRHQVYVQTLCVGQKVWLSATTNPAPKVINNVEKFKRFSLGIYGRPAEQIDEAIRQSVGINDDIASVVKKATITNVLAQTPEPAAHPQPAKNAKDTAALDKGMRLLRTVMEDYRTTNHSTSGAKGSTTSERHPKSQLTVPLNEVRQSTGAAAGGASWTR</sequence>
<keyword evidence="4" id="KW-1185">Reference proteome</keyword>
<feature type="compositionally biased region" description="Low complexity" evidence="1">
    <location>
        <begin position="800"/>
        <end position="810"/>
    </location>
</feature>
<proteinExistence type="predicted"/>
<dbReference type="PANTHER" id="PTHR30121">
    <property type="entry name" value="UNCHARACTERIZED PROTEIN YJGR-RELATED"/>
    <property type="match status" value="1"/>
</dbReference>
<evidence type="ECO:0000313" key="4">
    <source>
        <dbReference type="Proteomes" id="UP001059824"/>
    </source>
</evidence>
<dbReference type="InterPro" id="IPR051162">
    <property type="entry name" value="T4SS_component"/>
</dbReference>
<name>A0A857MQH7_9BACT</name>
<feature type="compositionally biased region" description="Polar residues" evidence="1">
    <location>
        <begin position="767"/>
        <end position="779"/>
    </location>
</feature>
<dbReference type="GO" id="GO:0003677">
    <property type="term" value="F:DNA binding"/>
    <property type="evidence" value="ECO:0007669"/>
    <property type="project" value="UniProtKB-KW"/>
</dbReference>
<accession>A0A857MQH7</accession>
<dbReference type="AlphaFoldDB" id="A0A857MQH7"/>
<dbReference type="EMBL" id="CP045921">
    <property type="protein sequence ID" value="QHN42880.1"/>
    <property type="molecule type" value="Genomic_DNA"/>
</dbReference>
<evidence type="ECO:0000313" key="3">
    <source>
        <dbReference type="EMBL" id="QHN42880.1"/>
    </source>
</evidence>